<dbReference type="CDD" id="cd03143">
    <property type="entry name" value="A4_beta-galactosidase_middle_domain"/>
    <property type="match status" value="1"/>
</dbReference>
<sequence length="257" mass="28263">MTKTKVLLVGESWVSSATHYKGFDQFGSVTFHLGAEPLVAALKDSDFDLHYMTAHEAVEKLPFTLEGLSEYAVIILSDIGANSLLLHPDVWLHGKTIPNRLKLLRDWAAAGGGLIMIGGYFSFQGIDGKARWHRTAVEDALPVTCLPYDDRLEIPEGFRPVINADHAIFAGIEGEWPVLLGANEVVARKRDDVEVLASLPDDQGGHPLLVTGAYGKGRTVAWTSDIGPHWLPNTFVEWPGYARLWKNVLGWAARQAL</sequence>
<proteinExistence type="predicted"/>
<evidence type="ECO:0000313" key="3">
    <source>
        <dbReference type="Proteomes" id="UP000996601"/>
    </source>
</evidence>
<feature type="domain" description="Putative glutamine amidotransferase" evidence="1">
    <location>
        <begin position="5"/>
        <end position="252"/>
    </location>
</feature>
<dbReference type="Proteomes" id="UP000996601">
    <property type="component" value="Unassembled WGS sequence"/>
</dbReference>
<evidence type="ECO:0000259" key="1">
    <source>
        <dbReference type="Pfam" id="PF07090"/>
    </source>
</evidence>
<keyword evidence="3" id="KW-1185">Reference proteome</keyword>
<protein>
    <submittedName>
        <fullName evidence="2">Glutamine amidotransferase</fullName>
    </submittedName>
</protein>
<dbReference type="PIRSF" id="PIRSF034405">
    <property type="entry name" value="UCP034405"/>
    <property type="match status" value="1"/>
</dbReference>
<dbReference type="InterPro" id="IPR017027">
    <property type="entry name" value="STM3548-like"/>
</dbReference>
<dbReference type="RefSeq" id="WP_256115210.1">
    <property type="nucleotide sequence ID" value="NZ_WHSB02000001.1"/>
</dbReference>
<keyword evidence="2" id="KW-0315">Glutamine amidotransferase</keyword>
<evidence type="ECO:0000313" key="2">
    <source>
        <dbReference type="EMBL" id="MCQ4629107.1"/>
    </source>
</evidence>
<dbReference type="InterPro" id="IPR029062">
    <property type="entry name" value="Class_I_gatase-like"/>
</dbReference>
<dbReference type="PANTHER" id="PTHR37947:SF1">
    <property type="entry name" value="BLL2462 PROTEIN"/>
    <property type="match status" value="1"/>
</dbReference>
<dbReference type="InterPro" id="IPR010768">
    <property type="entry name" value="GATase1-like"/>
</dbReference>
<dbReference type="EMBL" id="WHSB02000001">
    <property type="protein sequence ID" value="MCQ4629107.1"/>
    <property type="molecule type" value="Genomic_DNA"/>
</dbReference>
<dbReference type="PANTHER" id="PTHR37947">
    <property type="entry name" value="BLL2462 PROTEIN"/>
    <property type="match status" value="1"/>
</dbReference>
<reference evidence="2" key="1">
    <citation type="submission" date="2021-07" db="EMBL/GenBank/DDBJ databases">
        <title>Shinella sp. nov., a novel member of the genus Shinella from water.</title>
        <authorList>
            <person name="Deng Y."/>
        </authorList>
    </citation>
    <scope>NUCLEOTIDE SEQUENCE</scope>
    <source>
        <strain evidence="2">CPCC 100929</strain>
    </source>
</reference>
<dbReference type="Gene3D" id="3.40.50.880">
    <property type="match status" value="1"/>
</dbReference>
<gene>
    <name evidence="2" type="ORF">GB927_003605</name>
</gene>
<comment type="caution">
    <text evidence="2">The sequence shown here is derived from an EMBL/GenBank/DDBJ whole genome shotgun (WGS) entry which is preliminary data.</text>
</comment>
<organism evidence="2 3">
    <name type="scientific">Shinella lacus</name>
    <dbReference type="NCBI Taxonomy" id="2654216"/>
    <lineage>
        <taxon>Bacteria</taxon>
        <taxon>Pseudomonadati</taxon>
        <taxon>Pseudomonadota</taxon>
        <taxon>Alphaproteobacteria</taxon>
        <taxon>Hyphomicrobiales</taxon>
        <taxon>Rhizobiaceae</taxon>
        <taxon>Shinella</taxon>
    </lineage>
</organism>
<accession>A0ABT1R1Q2</accession>
<name>A0ABT1R1Q2_9HYPH</name>
<dbReference type="SUPFAM" id="SSF52317">
    <property type="entry name" value="Class I glutamine amidotransferase-like"/>
    <property type="match status" value="1"/>
</dbReference>
<dbReference type="Pfam" id="PF07090">
    <property type="entry name" value="GATase1_like"/>
    <property type="match status" value="1"/>
</dbReference>